<keyword evidence="3" id="KW-1185">Reference proteome</keyword>
<evidence type="ECO:0000313" key="2">
    <source>
        <dbReference type="EMBL" id="BAM42055.1"/>
    </source>
</evidence>
<evidence type="ECO:0000313" key="3">
    <source>
        <dbReference type="Proteomes" id="UP000003786"/>
    </source>
</evidence>
<proteinExistence type="predicted"/>
<gene>
    <name evidence="2" type="ORF">TOT_040000431</name>
</gene>
<accession>J4DAL1</accession>
<evidence type="ECO:0000256" key="1">
    <source>
        <dbReference type="SAM" id="MobiDB-lite"/>
    </source>
</evidence>
<dbReference type="Proteomes" id="UP000003786">
    <property type="component" value="Chromosome 4"/>
</dbReference>
<name>J4DAL1_THEOR</name>
<feature type="region of interest" description="Disordered" evidence="1">
    <location>
        <begin position="1"/>
        <end position="34"/>
    </location>
</feature>
<reference evidence="2 3" key="1">
    <citation type="journal article" date="2012" name="MBio">
        <title>Comparative genome analysis of three eukaryotic parasites with differing abilities to transform leukocytes reveals key mediators of Theileria-induced leukocyte transformation.</title>
        <authorList>
            <person name="Hayashida K."/>
            <person name="Hara Y."/>
            <person name="Abe T."/>
            <person name="Yamasaki C."/>
            <person name="Toyoda A."/>
            <person name="Kosuge T."/>
            <person name="Suzuki Y."/>
            <person name="Sato Y."/>
            <person name="Kawashima S."/>
            <person name="Katayama T."/>
            <person name="Wakaguri H."/>
            <person name="Inoue N."/>
            <person name="Homma K."/>
            <person name="Tada-Umezaki M."/>
            <person name="Yagi Y."/>
            <person name="Fujii Y."/>
            <person name="Habara T."/>
            <person name="Kanehisa M."/>
            <person name="Watanabe H."/>
            <person name="Ito K."/>
            <person name="Gojobori T."/>
            <person name="Sugawara H."/>
            <person name="Imanishi T."/>
            <person name="Weir W."/>
            <person name="Gardner M."/>
            <person name="Pain A."/>
            <person name="Shiels B."/>
            <person name="Hattori M."/>
            <person name="Nene V."/>
            <person name="Sugimoto C."/>
        </authorList>
    </citation>
    <scope>NUCLEOTIDE SEQUENCE [LARGE SCALE GENOMIC DNA]</scope>
    <source>
        <strain evidence="2 3">Shintoku</strain>
    </source>
</reference>
<feature type="compositionally biased region" description="Basic and acidic residues" evidence="1">
    <location>
        <begin position="11"/>
        <end position="21"/>
    </location>
</feature>
<dbReference type="RefSeq" id="XP_009692356.1">
    <property type="nucleotide sequence ID" value="XM_009694061.1"/>
</dbReference>
<dbReference type="AlphaFoldDB" id="J4DAL1"/>
<dbReference type="GeneID" id="20716493"/>
<protein>
    <submittedName>
        <fullName evidence="2">Uncharacterized protein</fullName>
    </submittedName>
</protein>
<dbReference type="EMBL" id="AP011949">
    <property type="protein sequence ID" value="BAM42055.1"/>
    <property type="molecule type" value="Genomic_DNA"/>
</dbReference>
<dbReference type="KEGG" id="tot:TOT_040000431"/>
<dbReference type="VEuPathDB" id="PiroplasmaDB:TOT_040000431"/>
<organism evidence="2 3">
    <name type="scientific">Theileria orientalis strain Shintoku</name>
    <dbReference type="NCBI Taxonomy" id="869250"/>
    <lineage>
        <taxon>Eukaryota</taxon>
        <taxon>Sar</taxon>
        <taxon>Alveolata</taxon>
        <taxon>Apicomplexa</taxon>
        <taxon>Aconoidasida</taxon>
        <taxon>Piroplasmida</taxon>
        <taxon>Theileriidae</taxon>
        <taxon>Theileria</taxon>
    </lineage>
</organism>
<sequence length="143" mass="15796">MNATETAGKSNGDRCKLRKTEMNGAQQRRPSAAESEIIVESEDFLGSKNGRLRETGNTQWAEAHSLQINFGSGGGSTDFRPGYTEQDTAAALTSGLSVMLGRPTHLKRDYLCYRLILGYFSRSNTDNSPSRARSWCLKLVLMQ</sequence>